<evidence type="ECO:0000313" key="3">
    <source>
        <dbReference type="Proteomes" id="UP000182840"/>
    </source>
</evidence>
<evidence type="ECO:0000259" key="1">
    <source>
        <dbReference type="PROSITE" id="PS51819"/>
    </source>
</evidence>
<gene>
    <name evidence="2" type="ORF">BSQ44_00500</name>
</gene>
<keyword evidence="3" id="KW-1185">Reference proteome</keyword>
<sequence length="124" mass="13033">MTIPIGASFIALQVRDLAASATFYKDVFGFAAADRSPPGAVVFTTEPIALALREPLLPLPENGPLGTGMVLWVACEDANALHGLIVERGGTVLSPPSDGPFGRFFVGSDPDGYAITFHTTRSSR</sequence>
<dbReference type="Proteomes" id="UP000182840">
    <property type="component" value="Chromosome"/>
</dbReference>
<dbReference type="PROSITE" id="PS51819">
    <property type="entry name" value="VOC"/>
    <property type="match status" value="1"/>
</dbReference>
<accession>A0A1L3SKW5</accession>
<name>A0A1L3SKW5_9HYPH</name>
<dbReference type="InterPro" id="IPR004360">
    <property type="entry name" value="Glyas_Fos-R_dOase_dom"/>
</dbReference>
<dbReference type="KEGG" id="meso:BSQ44_00500"/>
<dbReference type="SUPFAM" id="SSF54593">
    <property type="entry name" value="Glyoxalase/Bleomycin resistance protein/Dihydroxybiphenyl dioxygenase"/>
    <property type="match status" value="1"/>
</dbReference>
<reference evidence="3" key="1">
    <citation type="submission" date="2016-11" db="EMBL/GenBank/DDBJ databases">
        <title>Mesorhizobium oceanicum sp. nov., isolated from deep seawater in South China Sea.</title>
        <authorList>
            <person name="Fu G.-Y."/>
        </authorList>
    </citation>
    <scope>NUCLEOTIDE SEQUENCE [LARGE SCALE GENOMIC DNA]</scope>
    <source>
        <strain evidence="3">B7</strain>
    </source>
</reference>
<dbReference type="Gene3D" id="3.10.180.10">
    <property type="entry name" value="2,3-Dihydroxybiphenyl 1,2-Dioxygenase, domain 1"/>
    <property type="match status" value="1"/>
</dbReference>
<dbReference type="Pfam" id="PF00903">
    <property type="entry name" value="Glyoxalase"/>
    <property type="match status" value="1"/>
</dbReference>
<dbReference type="RefSeq" id="WP_072601441.1">
    <property type="nucleotide sequence ID" value="NZ_CP018171.1"/>
</dbReference>
<dbReference type="InterPro" id="IPR052164">
    <property type="entry name" value="Anthracycline_SecMetBiosynth"/>
</dbReference>
<organism evidence="2 3">
    <name type="scientific">Aquibium oceanicum</name>
    <dbReference type="NCBI Taxonomy" id="1670800"/>
    <lineage>
        <taxon>Bacteria</taxon>
        <taxon>Pseudomonadati</taxon>
        <taxon>Pseudomonadota</taxon>
        <taxon>Alphaproteobacteria</taxon>
        <taxon>Hyphomicrobiales</taxon>
        <taxon>Phyllobacteriaceae</taxon>
        <taxon>Aquibium</taxon>
    </lineage>
</organism>
<protein>
    <submittedName>
        <fullName evidence="2">Glyoxalase</fullName>
    </submittedName>
</protein>
<dbReference type="InterPro" id="IPR037523">
    <property type="entry name" value="VOC_core"/>
</dbReference>
<dbReference type="PANTHER" id="PTHR33993">
    <property type="entry name" value="GLYOXALASE-RELATED"/>
    <property type="match status" value="1"/>
</dbReference>
<dbReference type="InterPro" id="IPR029068">
    <property type="entry name" value="Glyas_Bleomycin-R_OHBP_Dase"/>
</dbReference>
<feature type="domain" description="VOC" evidence="1">
    <location>
        <begin position="6"/>
        <end position="120"/>
    </location>
</feature>
<proteinExistence type="predicted"/>
<dbReference type="AlphaFoldDB" id="A0A1L3SKW5"/>
<dbReference type="EMBL" id="CP018171">
    <property type="protein sequence ID" value="APH70028.1"/>
    <property type="molecule type" value="Genomic_DNA"/>
</dbReference>
<dbReference type="STRING" id="1670800.BSQ44_00500"/>
<evidence type="ECO:0000313" key="2">
    <source>
        <dbReference type="EMBL" id="APH70028.1"/>
    </source>
</evidence>
<dbReference type="OrthoDB" id="9806945at2"/>